<evidence type="ECO:0000313" key="11">
    <source>
        <dbReference type="EMBL" id="KAK5956273.1"/>
    </source>
</evidence>
<evidence type="ECO:0000313" key="12">
    <source>
        <dbReference type="Proteomes" id="UP001316803"/>
    </source>
</evidence>
<feature type="domain" description="RING-type" evidence="10">
    <location>
        <begin position="187"/>
        <end position="407"/>
    </location>
</feature>
<dbReference type="GO" id="GO:0016567">
    <property type="term" value="P:protein ubiquitination"/>
    <property type="evidence" value="ECO:0007669"/>
    <property type="project" value="InterPro"/>
</dbReference>
<name>A0AAN8EPZ6_9EURO</name>
<dbReference type="GO" id="GO:0008270">
    <property type="term" value="F:zinc ion binding"/>
    <property type="evidence" value="ECO:0007669"/>
    <property type="project" value="UniProtKB-KW"/>
</dbReference>
<evidence type="ECO:0000256" key="3">
    <source>
        <dbReference type="ARBA" id="ARBA00022679"/>
    </source>
</evidence>
<keyword evidence="5" id="KW-0677">Repeat</keyword>
<accession>A0AAN8EPZ6</accession>
<comment type="catalytic activity">
    <reaction evidence="1">
        <text>[E2 ubiquitin-conjugating enzyme]-S-ubiquitinyl-L-cysteine + [acceptor protein]-L-lysine = [E2 ubiquitin-conjugating enzyme]-L-cysteine + [acceptor protein]-N(6)-ubiquitinyl-L-lysine.</text>
        <dbReference type="EC" id="2.3.2.31"/>
    </reaction>
</comment>
<dbReference type="PROSITE" id="PS51873">
    <property type="entry name" value="TRIAD"/>
    <property type="match status" value="1"/>
</dbReference>
<dbReference type="InterPro" id="IPR044066">
    <property type="entry name" value="TRIAD_supradom"/>
</dbReference>
<dbReference type="InterPro" id="IPR006575">
    <property type="entry name" value="RWD_dom"/>
</dbReference>
<proteinExistence type="predicted"/>
<sequence>MVWYYHEPPHSPALVVYKNPSRGFNSSIEKTAPFTVLPQVSETLTEEMEAVNAIYGPGTLHVLAVEDTSTRLRFELPIAEHAVYWLDFSPDYPQSLPTIKQAELDLSRSRDRRLQNIYLIVFSTLQTVFKHGHVCIFDTLETVLPIISCLDGYHIDTDEAYYLAPTLVPADWKWTSKPFINMSNVYEIVDCVICMEDAYAFKMVHAPCKHYLCLECFQNKSVPPMKEVHANTPIAGWEVAHNNAEPLTCCLQRISFDTIKACLSIDAETEKNYKRLLLEKDTPDPFFCGIRSCGQLIGSFDTFELSRGRVKRGGIPCPHCKKRTCVKCRERHHPGPCVPDPDFAELLASGKVRRCPLCGEAIEKNGGCRHMVCPTCRSEWWWTKDGKLEDYEVHRFRLHLQPQEEVVLEREMGLEEGEEAPVVGAREAEAVFMRLDVLREQEVGAPVRDDVVVQERGEERGPVAPVALEA</sequence>
<evidence type="ECO:0000259" key="9">
    <source>
        <dbReference type="PROSITE" id="PS50908"/>
    </source>
</evidence>
<protein>
    <recommendedName>
        <fullName evidence="2">RBR-type E3 ubiquitin transferase</fullName>
        <ecNumber evidence="2">2.3.2.31</ecNumber>
    </recommendedName>
</protein>
<feature type="domain" description="RWD" evidence="9">
    <location>
        <begin position="46"/>
        <end position="150"/>
    </location>
</feature>
<dbReference type="Pfam" id="PF01485">
    <property type="entry name" value="IBR"/>
    <property type="match status" value="1"/>
</dbReference>
<dbReference type="EC" id="2.3.2.31" evidence="2"/>
<dbReference type="PROSITE" id="PS50908">
    <property type="entry name" value="RWD"/>
    <property type="match status" value="1"/>
</dbReference>
<evidence type="ECO:0000259" key="10">
    <source>
        <dbReference type="PROSITE" id="PS51873"/>
    </source>
</evidence>
<keyword evidence="6" id="KW-0863">Zinc-finger</keyword>
<dbReference type="GO" id="GO:0004842">
    <property type="term" value="F:ubiquitin-protein transferase activity"/>
    <property type="evidence" value="ECO:0007669"/>
    <property type="project" value="InterPro"/>
</dbReference>
<keyword evidence="12" id="KW-1185">Reference proteome</keyword>
<dbReference type="Proteomes" id="UP001316803">
    <property type="component" value="Unassembled WGS sequence"/>
</dbReference>
<dbReference type="Gene3D" id="1.20.120.1750">
    <property type="match status" value="1"/>
</dbReference>
<evidence type="ECO:0000256" key="4">
    <source>
        <dbReference type="ARBA" id="ARBA00022723"/>
    </source>
</evidence>
<dbReference type="CDD" id="cd20336">
    <property type="entry name" value="Rcat_RBR"/>
    <property type="match status" value="1"/>
</dbReference>
<evidence type="ECO:0000256" key="5">
    <source>
        <dbReference type="ARBA" id="ARBA00022737"/>
    </source>
</evidence>
<dbReference type="SUPFAM" id="SSF57850">
    <property type="entry name" value="RING/U-box"/>
    <property type="match status" value="2"/>
</dbReference>
<evidence type="ECO:0000256" key="1">
    <source>
        <dbReference type="ARBA" id="ARBA00001798"/>
    </source>
</evidence>
<dbReference type="InterPro" id="IPR031127">
    <property type="entry name" value="E3_UB_ligase_RBR"/>
</dbReference>
<dbReference type="Pfam" id="PF05773">
    <property type="entry name" value="RWD"/>
    <property type="match status" value="1"/>
</dbReference>
<evidence type="ECO:0000256" key="8">
    <source>
        <dbReference type="ARBA" id="ARBA00022833"/>
    </source>
</evidence>
<comment type="caution">
    <text evidence="11">The sequence shown here is derived from an EMBL/GenBank/DDBJ whole genome shotgun (WGS) entry which is preliminary data.</text>
</comment>
<evidence type="ECO:0000256" key="2">
    <source>
        <dbReference type="ARBA" id="ARBA00012251"/>
    </source>
</evidence>
<organism evidence="11 12">
    <name type="scientific">Knufia fluminis</name>
    <dbReference type="NCBI Taxonomy" id="191047"/>
    <lineage>
        <taxon>Eukaryota</taxon>
        <taxon>Fungi</taxon>
        <taxon>Dikarya</taxon>
        <taxon>Ascomycota</taxon>
        <taxon>Pezizomycotina</taxon>
        <taxon>Eurotiomycetes</taxon>
        <taxon>Chaetothyriomycetidae</taxon>
        <taxon>Chaetothyriales</taxon>
        <taxon>Trichomeriaceae</taxon>
        <taxon>Knufia</taxon>
    </lineage>
</organism>
<keyword evidence="8" id="KW-0862">Zinc</keyword>
<keyword evidence="7" id="KW-0833">Ubl conjugation pathway</keyword>
<evidence type="ECO:0000256" key="7">
    <source>
        <dbReference type="ARBA" id="ARBA00022786"/>
    </source>
</evidence>
<dbReference type="InterPro" id="IPR002867">
    <property type="entry name" value="IBR_dom"/>
</dbReference>
<keyword evidence="3" id="KW-0808">Transferase</keyword>
<reference evidence="11 12" key="1">
    <citation type="submission" date="2022-12" db="EMBL/GenBank/DDBJ databases">
        <title>Genomic features and morphological characterization of a novel Knufia sp. strain isolated from spacecraft assembly facility.</title>
        <authorList>
            <person name="Teixeira M."/>
            <person name="Chander A.M."/>
            <person name="Stajich J.E."/>
            <person name="Venkateswaran K."/>
        </authorList>
    </citation>
    <scope>NUCLEOTIDE SEQUENCE [LARGE SCALE GENOMIC DNA]</scope>
    <source>
        <strain evidence="11 12">FJI-L2-BK-P2</strain>
    </source>
</reference>
<keyword evidence="4" id="KW-0479">Metal-binding</keyword>
<evidence type="ECO:0000256" key="6">
    <source>
        <dbReference type="ARBA" id="ARBA00022771"/>
    </source>
</evidence>
<dbReference type="EMBL" id="JAKLMC020000005">
    <property type="protein sequence ID" value="KAK5956273.1"/>
    <property type="molecule type" value="Genomic_DNA"/>
</dbReference>
<gene>
    <name evidence="11" type="ORF">OHC33_002849</name>
</gene>
<dbReference type="AlphaFoldDB" id="A0AAN8EPZ6"/>
<dbReference type="PANTHER" id="PTHR11685">
    <property type="entry name" value="RBR FAMILY RING FINGER AND IBR DOMAIN-CONTAINING"/>
    <property type="match status" value="1"/>
</dbReference>